<evidence type="ECO:0000256" key="1">
    <source>
        <dbReference type="SAM" id="SignalP"/>
    </source>
</evidence>
<name>A0AA41VKJ9_PAPNU</name>
<keyword evidence="1" id="KW-0732">Signal</keyword>
<dbReference type="AlphaFoldDB" id="A0AA41VKJ9"/>
<proteinExistence type="predicted"/>
<comment type="caution">
    <text evidence="2">The sequence shown here is derived from an EMBL/GenBank/DDBJ whole genome shotgun (WGS) entry which is preliminary data.</text>
</comment>
<evidence type="ECO:0000313" key="3">
    <source>
        <dbReference type="Proteomes" id="UP001177140"/>
    </source>
</evidence>
<reference evidence="2" key="1">
    <citation type="submission" date="2022-03" db="EMBL/GenBank/DDBJ databases">
        <title>A functionally conserved STORR gene fusion in Papaver species that diverged 16.8 million years ago.</title>
        <authorList>
            <person name="Catania T."/>
        </authorList>
    </citation>
    <scope>NUCLEOTIDE SEQUENCE</scope>
    <source>
        <strain evidence="2">S-191538</strain>
    </source>
</reference>
<feature type="signal peptide" evidence="1">
    <location>
        <begin position="1"/>
        <end position="22"/>
    </location>
</feature>
<accession>A0AA41VKJ9</accession>
<dbReference type="Proteomes" id="UP001177140">
    <property type="component" value="Unassembled WGS sequence"/>
</dbReference>
<dbReference type="EMBL" id="JAJJMA010241547">
    <property type="protein sequence ID" value="MCL7042977.1"/>
    <property type="molecule type" value="Genomic_DNA"/>
</dbReference>
<sequence length="78" mass="8414">MAKAHQSLSPFLIGFLLVLVVADVAYVCACGEWGGHVISESCDDCDSLCISASSFLVHHTECEPFNQPDYVACLCCRS</sequence>
<feature type="chain" id="PRO_5041369804" evidence="1">
    <location>
        <begin position="23"/>
        <end position="78"/>
    </location>
</feature>
<evidence type="ECO:0000313" key="2">
    <source>
        <dbReference type="EMBL" id="MCL7042977.1"/>
    </source>
</evidence>
<protein>
    <submittedName>
        <fullName evidence="2">Uncharacterized protein</fullName>
    </submittedName>
</protein>
<keyword evidence="3" id="KW-1185">Reference proteome</keyword>
<gene>
    <name evidence="2" type="ORF">MKW94_030127</name>
</gene>
<organism evidence="2 3">
    <name type="scientific">Papaver nudicaule</name>
    <name type="common">Iceland poppy</name>
    <dbReference type="NCBI Taxonomy" id="74823"/>
    <lineage>
        <taxon>Eukaryota</taxon>
        <taxon>Viridiplantae</taxon>
        <taxon>Streptophyta</taxon>
        <taxon>Embryophyta</taxon>
        <taxon>Tracheophyta</taxon>
        <taxon>Spermatophyta</taxon>
        <taxon>Magnoliopsida</taxon>
        <taxon>Ranunculales</taxon>
        <taxon>Papaveraceae</taxon>
        <taxon>Papaveroideae</taxon>
        <taxon>Papaver</taxon>
    </lineage>
</organism>